<evidence type="ECO:0008006" key="4">
    <source>
        <dbReference type="Google" id="ProtNLM"/>
    </source>
</evidence>
<evidence type="ECO:0000313" key="2">
    <source>
        <dbReference type="EMBL" id="UWX74177.1"/>
    </source>
</evidence>
<evidence type="ECO:0000313" key="1">
    <source>
        <dbReference type="EMBL" id="PEH43423.1"/>
    </source>
</evidence>
<dbReference type="AlphaFoldDB" id="A0A0M2Q5S9"/>
<reference evidence="1" key="2">
    <citation type="submission" date="2017-09" db="EMBL/GenBank/DDBJ databases">
        <title>FDA dAtabase for Regulatory Grade micrObial Sequences (FDA-ARGOS): Supporting development and validation of Infectious Disease Dx tests.</title>
        <authorList>
            <person name="Minogue T."/>
            <person name="Wolcott M."/>
            <person name="Wasieloski L."/>
            <person name="Aguilar W."/>
            <person name="Moore D."/>
            <person name="Tallon L.J."/>
            <person name="Sadzewicz L."/>
            <person name="Ott S."/>
            <person name="Zhao X."/>
            <person name="Nagaraj S."/>
            <person name="Vavikolanu K."/>
            <person name="Aluvathingal J."/>
            <person name="Nadendla S."/>
            <person name="Sichtig H."/>
        </authorList>
    </citation>
    <scope>NUCLEOTIDE SEQUENCE</scope>
    <source>
        <strain evidence="1">FDAARGOS_390</strain>
    </source>
</reference>
<dbReference type="EMBL" id="PDDY01000001">
    <property type="protein sequence ID" value="PEH43423.1"/>
    <property type="molecule type" value="Genomic_DNA"/>
</dbReference>
<organism evidence="1 3">
    <name type="scientific">Burkholderia gladioli</name>
    <name type="common">Pseudomonas marginata</name>
    <name type="synonym">Phytomonas marginata</name>
    <dbReference type="NCBI Taxonomy" id="28095"/>
    <lineage>
        <taxon>Bacteria</taxon>
        <taxon>Pseudomonadati</taxon>
        <taxon>Pseudomonadota</taxon>
        <taxon>Betaproteobacteria</taxon>
        <taxon>Burkholderiales</taxon>
        <taxon>Burkholderiaceae</taxon>
        <taxon>Burkholderia</taxon>
    </lineage>
</organism>
<dbReference type="Proteomes" id="UP001059745">
    <property type="component" value="Chromosome 2"/>
</dbReference>
<name>A0A0M2Q5S9_BURGA</name>
<dbReference type="Proteomes" id="UP000220629">
    <property type="component" value="Unassembled WGS sequence"/>
</dbReference>
<dbReference type="RefSeq" id="WP_046580571.1">
    <property type="nucleotide sequence ID" value="NZ_CADEPO010000008.1"/>
</dbReference>
<gene>
    <name evidence="1" type="ORF">CRM94_15400</name>
    <name evidence="2" type="ORF">NYZ96_21835</name>
</gene>
<proteinExistence type="predicted"/>
<reference evidence="3" key="1">
    <citation type="submission" date="2017-09" db="EMBL/GenBank/DDBJ databases">
        <title>FDA dAtabase for Regulatory Grade micrObial Sequences (FDA-ARGOS): Supporting development and validation of Infectious Disease Dx tests.</title>
        <authorList>
            <person name="Minogue T."/>
            <person name="Wolcott M."/>
            <person name="Wasieloski L."/>
            <person name="Aguilar W."/>
            <person name="Moore D."/>
            <person name="Tallon L."/>
            <person name="Sadzewicz L."/>
            <person name="Ott S."/>
            <person name="Zhao X."/>
            <person name="Nagaraj S."/>
            <person name="Vavikolanu K."/>
            <person name="Aluvathingal J."/>
            <person name="Nadendla S."/>
            <person name="Sichtig H."/>
        </authorList>
    </citation>
    <scope>NUCLEOTIDE SEQUENCE [LARGE SCALE GENOMIC DNA]</scope>
    <source>
        <strain evidence="3">FDAARGOS_390</strain>
    </source>
</reference>
<dbReference type="EMBL" id="CP104215">
    <property type="protein sequence ID" value="UWX74177.1"/>
    <property type="molecule type" value="Genomic_DNA"/>
</dbReference>
<accession>A0A0M2Q5S9</accession>
<protein>
    <recommendedName>
        <fullName evidence="4">Fis family transcriptional regulator</fullName>
    </recommendedName>
</protein>
<evidence type="ECO:0000313" key="3">
    <source>
        <dbReference type="Proteomes" id="UP000220629"/>
    </source>
</evidence>
<sequence>MKRRQLSKAQLLPLPADYQRRMQLRHHLALASLRAARASPEQLALLLSTIQLAYLLRAPSQAGTAGEADQALFSRAERTLEQCYARLSEGAPVLLHEHERGDLERIVTDYDARLVALPAHRYADAQAELHHHVFTGRSPIPAQRSQAA</sequence>
<reference evidence="2" key="3">
    <citation type="submission" date="2022-09" db="EMBL/GenBank/DDBJ databases">
        <title>Genomic of Burkholderia gladioli.</title>
        <authorList>
            <person name="Wu H."/>
        </authorList>
    </citation>
    <scope>NUCLEOTIDE SEQUENCE</scope>
    <source>
        <strain evidence="2">ZN-S4</strain>
    </source>
</reference>